<accession>A0A1H7Z8G5</accession>
<name>A0A1H7Z8G5_STIAU</name>
<dbReference type="PANTHER" id="PTHR35399:SF4">
    <property type="entry name" value="MEMBRANE PROTEIN"/>
    <property type="match status" value="1"/>
</dbReference>
<dbReference type="InterPro" id="IPR006311">
    <property type="entry name" value="TAT_signal"/>
</dbReference>
<dbReference type="Pfam" id="PF05787">
    <property type="entry name" value="PhoX"/>
    <property type="match status" value="2"/>
</dbReference>
<dbReference type="Proteomes" id="UP000182719">
    <property type="component" value="Unassembled WGS sequence"/>
</dbReference>
<dbReference type="PANTHER" id="PTHR35399">
    <property type="entry name" value="SLR8030 PROTEIN"/>
    <property type="match status" value="1"/>
</dbReference>
<dbReference type="AlphaFoldDB" id="A0A1H7Z8G5"/>
<evidence type="ECO:0000313" key="2">
    <source>
        <dbReference type="Proteomes" id="UP000182719"/>
    </source>
</evidence>
<organism evidence="1 2">
    <name type="scientific">Stigmatella aurantiaca</name>
    <dbReference type="NCBI Taxonomy" id="41"/>
    <lineage>
        <taxon>Bacteria</taxon>
        <taxon>Pseudomonadati</taxon>
        <taxon>Myxococcota</taxon>
        <taxon>Myxococcia</taxon>
        <taxon>Myxococcales</taxon>
        <taxon>Cystobacterineae</taxon>
        <taxon>Archangiaceae</taxon>
        <taxon>Stigmatella</taxon>
    </lineage>
</organism>
<dbReference type="OrthoDB" id="9801383at2"/>
<dbReference type="PROSITE" id="PS51318">
    <property type="entry name" value="TAT"/>
    <property type="match status" value="1"/>
</dbReference>
<proteinExistence type="predicted"/>
<protein>
    <submittedName>
        <fullName evidence="1">WD40-like Beta Propeller Repeat</fullName>
    </submittedName>
</protein>
<evidence type="ECO:0000313" key="1">
    <source>
        <dbReference type="EMBL" id="SEM54616.1"/>
    </source>
</evidence>
<gene>
    <name evidence="1" type="ORF">SAMN05444354_118109</name>
</gene>
<keyword evidence="2" id="KW-1185">Reference proteome</keyword>
<dbReference type="InterPro" id="IPR015943">
    <property type="entry name" value="WD40/YVTN_repeat-like_dom_sf"/>
</dbReference>
<dbReference type="Gene3D" id="2.130.10.10">
    <property type="entry name" value="YVTN repeat-like/Quinoprotein amine dehydrogenase"/>
    <property type="match status" value="1"/>
</dbReference>
<dbReference type="EMBL" id="FOAP01000018">
    <property type="protein sequence ID" value="SEM54616.1"/>
    <property type="molecule type" value="Genomic_DNA"/>
</dbReference>
<sequence>MNRRHLLHFALLGGGSLALGPAFWRSASAAPLKPGKSPYGALAQAPDAQGLLLPKGFSSRLIGRAGEAVPGTRYTWHPAPDGGACFPLPEGGWVLVSNSEADPGGASAVRFNAQGAIQDAYRILQGTDTNCAGGPTPWGTWLSCEETGRGRVWECDPSRPSQGEARPALGAFMHEAVAVDPVGRSLYLTEDMPDGRLYRFTPAKWPSLEAGTLEAARVEGDPLTGATVSWVKVKPDAPASDQDNADQSSEFSGGEGCWYDSGTVYFTTKYDNRVWALTVATGRLEILYETARHPHSPLSGVDNVVVSRAKELFVCEDGDDMQVCVLTPKLGVAPFLQVMGHKGSEVTGAAFSPDGRRFYFSSQRGADGRGVTYEVTGPFRR</sequence>
<dbReference type="SUPFAM" id="SSF63829">
    <property type="entry name" value="Calcium-dependent phosphotriesterase"/>
    <property type="match status" value="1"/>
</dbReference>
<dbReference type="RefSeq" id="WP_075009599.1">
    <property type="nucleotide sequence ID" value="NZ_FOAP01000018.1"/>
</dbReference>
<dbReference type="InterPro" id="IPR008557">
    <property type="entry name" value="PhoX"/>
</dbReference>
<reference evidence="2" key="1">
    <citation type="submission" date="2016-10" db="EMBL/GenBank/DDBJ databases">
        <authorList>
            <person name="Varghese N."/>
            <person name="Submissions S."/>
        </authorList>
    </citation>
    <scope>NUCLEOTIDE SEQUENCE [LARGE SCALE GENOMIC DNA]</scope>
    <source>
        <strain evidence="2">DSM 17044</strain>
    </source>
</reference>